<dbReference type="EMBL" id="OU963903">
    <property type="protein sequence ID" value="CAH2980554.1"/>
    <property type="molecule type" value="Genomic_DNA"/>
</dbReference>
<evidence type="ECO:0000256" key="1">
    <source>
        <dbReference type="ARBA" id="ARBA00023157"/>
    </source>
</evidence>
<dbReference type="InterPro" id="IPR016187">
    <property type="entry name" value="CTDL_fold"/>
</dbReference>
<accession>A0ABN8LA54</accession>
<dbReference type="CDD" id="cd00037">
    <property type="entry name" value="CLECT"/>
    <property type="match status" value="1"/>
</dbReference>
<dbReference type="Pfam" id="PF00059">
    <property type="entry name" value="Lectin_C"/>
    <property type="match status" value="2"/>
</dbReference>
<sequence>MSFASVFLVSVTLCLACVESSQYRTDYEYSHEAGGWMKFHLVPATFTDAFLRCKAEGSNVASPLTIDLQQAMMKFAKNHTDSCGIFTGVHAVFSKGDFATVEGIPLYKLPVTWAPDEPDNYENNEDCTIMLQNGSLADVRCNDTYPYICYKKKTDNPVLTPCGTVDKEYVLDARTGSCYKFHTAGRTWRRAYMTCMAEGGYLAIINGDTEVQVIKDVFAKHPKEKIGSAYKDVASIGFYSWGGHGNWYTVHGESLEKAGYSTFASGQPDNNKGLDKGSFCGGVFRTGLLDDLWCDSARLPFICEKKPGSLIPNEL</sequence>
<dbReference type="PROSITE" id="PS00615">
    <property type="entry name" value="C_TYPE_LECTIN_1"/>
    <property type="match status" value="1"/>
</dbReference>
<feature type="chain" id="PRO_5046294860" description="C-type lectin domain-containing protein" evidence="2">
    <location>
        <begin position="17"/>
        <end position="315"/>
    </location>
</feature>
<gene>
    <name evidence="4" type="ORF">CHILSU_LOCUS1215</name>
</gene>
<dbReference type="InterPro" id="IPR001304">
    <property type="entry name" value="C-type_lectin-like"/>
</dbReference>
<name>A0ABN8LA54_CHISP</name>
<evidence type="ECO:0000259" key="3">
    <source>
        <dbReference type="PROSITE" id="PS50041"/>
    </source>
</evidence>
<dbReference type="Gene3D" id="3.10.100.10">
    <property type="entry name" value="Mannose-Binding Protein A, subunit A"/>
    <property type="match status" value="2"/>
</dbReference>
<protein>
    <recommendedName>
        <fullName evidence="3">C-type lectin domain-containing protein</fullName>
    </recommendedName>
</protein>
<evidence type="ECO:0000313" key="4">
    <source>
        <dbReference type="EMBL" id="CAH2980554.1"/>
    </source>
</evidence>
<feature type="signal peptide" evidence="2">
    <location>
        <begin position="1"/>
        <end position="16"/>
    </location>
</feature>
<evidence type="ECO:0000313" key="5">
    <source>
        <dbReference type="Proteomes" id="UP001153292"/>
    </source>
</evidence>
<dbReference type="SUPFAM" id="SSF56436">
    <property type="entry name" value="C-type lectin-like"/>
    <property type="match status" value="2"/>
</dbReference>
<dbReference type="InterPro" id="IPR018378">
    <property type="entry name" value="C-type_lectin_CS"/>
</dbReference>
<dbReference type="PANTHER" id="PTHR22803">
    <property type="entry name" value="MANNOSE, PHOSPHOLIPASE, LECTIN RECEPTOR RELATED"/>
    <property type="match status" value="1"/>
</dbReference>
<reference evidence="4" key="1">
    <citation type="submission" date="2021-12" db="EMBL/GenBank/DDBJ databases">
        <authorList>
            <person name="King R."/>
        </authorList>
    </citation>
    <scope>NUCLEOTIDE SEQUENCE</scope>
</reference>
<dbReference type="InterPro" id="IPR050111">
    <property type="entry name" value="C-type_lectin/snaclec_domain"/>
</dbReference>
<dbReference type="PROSITE" id="PS50041">
    <property type="entry name" value="C_TYPE_LECTIN_2"/>
    <property type="match status" value="2"/>
</dbReference>
<dbReference type="InterPro" id="IPR016186">
    <property type="entry name" value="C-type_lectin-like/link_sf"/>
</dbReference>
<evidence type="ECO:0000256" key="2">
    <source>
        <dbReference type="SAM" id="SignalP"/>
    </source>
</evidence>
<dbReference type="Proteomes" id="UP001153292">
    <property type="component" value="Chromosome 10"/>
</dbReference>
<dbReference type="SMART" id="SM00034">
    <property type="entry name" value="CLECT"/>
    <property type="match status" value="2"/>
</dbReference>
<keyword evidence="2" id="KW-0732">Signal</keyword>
<keyword evidence="1" id="KW-1015">Disulfide bond</keyword>
<proteinExistence type="predicted"/>
<keyword evidence="5" id="KW-1185">Reference proteome</keyword>
<organism evidence="4 5">
    <name type="scientific">Chilo suppressalis</name>
    <name type="common">Asiatic rice borer moth</name>
    <dbReference type="NCBI Taxonomy" id="168631"/>
    <lineage>
        <taxon>Eukaryota</taxon>
        <taxon>Metazoa</taxon>
        <taxon>Ecdysozoa</taxon>
        <taxon>Arthropoda</taxon>
        <taxon>Hexapoda</taxon>
        <taxon>Insecta</taxon>
        <taxon>Pterygota</taxon>
        <taxon>Neoptera</taxon>
        <taxon>Endopterygota</taxon>
        <taxon>Lepidoptera</taxon>
        <taxon>Glossata</taxon>
        <taxon>Ditrysia</taxon>
        <taxon>Pyraloidea</taxon>
        <taxon>Crambidae</taxon>
        <taxon>Crambinae</taxon>
        <taxon>Chilo</taxon>
    </lineage>
</organism>
<feature type="domain" description="C-type lectin" evidence="3">
    <location>
        <begin position="174"/>
        <end position="295"/>
    </location>
</feature>
<feature type="domain" description="C-type lectin" evidence="3">
    <location>
        <begin position="45"/>
        <end position="150"/>
    </location>
</feature>